<name>A0A0D2MAQ7_9CHLO</name>
<feature type="region of interest" description="Disordered" evidence="1">
    <location>
        <begin position="611"/>
        <end position="660"/>
    </location>
</feature>
<dbReference type="KEGG" id="mng:MNEG_9963"/>
<evidence type="ECO:0000313" key="3">
    <source>
        <dbReference type="EMBL" id="KIY98001.1"/>
    </source>
</evidence>
<feature type="region of interest" description="Disordered" evidence="1">
    <location>
        <begin position="1"/>
        <end position="20"/>
    </location>
</feature>
<keyword evidence="2" id="KW-1133">Transmembrane helix</keyword>
<organism evidence="3 4">
    <name type="scientific">Monoraphidium neglectum</name>
    <dbReference type="NCBI Taxonomy" id="145388"/>
    <lineage>
        <taxon>Eukaryota</taxon>
        <taxon>Viridiplantae</taxon>
        <taxon>Chlorophyta</taxon>
        <taxon>core chlorophytes</taxon>
        <taxon>Chlorophyceae</taxon>
        <taxon>CS clade</taxon>
        <taxon>Sphaeropleales</taxon>
        <taxon>Selenastraceae</taxon>
        <taxon>Monoraphidium</taxon>
    </lineage>
</organism>
<keyword evidence="2" id="KW-0472">Membrane</keyword>
<feature type="compositionally biased region" description="Low complexity" evidence="1">
    <location>
        <begin position="34"/>
        <end position="87"/>
    </location>
</feature>
<evidence type="ECO:0000256" key="2">
    <source>
        <dbReference type="SAM" id="Phobius"/>
    </source>
</evidence>
<dbReference type="RefSeq" id="XP_013897021.1">
    <property type="nucleotide sequence ID" value="XM_014041567.1"/>
</dbReference>
<dbReference type="AlphaFoldDB" id="A0A0D2MAQ7"/>
<dbReference type="Proteomes" id="UP000054498">
    <property type="component" value="Unassembled WGS sequence"/>
</dbReference>
<dbReference type="GeneID" id="25742838"/>
<feature type="region of interest" description="Disordered" evidence="1">
    <location>
        <begin position="209"/>
        <end position="235"/>
    </location>
</feature>
<reference evidence="3 4" key="1">
    <citation type="journal article" date="2013" name="BMC Genomics">
        <title>Reconstruction of the lipid metabolism for the microalga Monoraphidium neglectum from its genome sequence reveals characteristics suitable for biofuel production.</title>
        <authorList>
            <person name="Bogen C."/>
            <person name="Al-Dilaimi A."/>
            <person name="Albersmeier A."/>
            <person name="Wichmann J."/>
            <person name="Grundmann M."/>
            <person name="Rupp O."/>
            <person name="Lauersen K.J."/>
            <person name="Blifernez-Klassen O."/>
            <person name="Kalinowski J."/>
            <person name="Goesmann A."/>
            <person name="Mussgnug J.H."/>
            <person name="Kruse O."/>
        </authorList>
    </citation>
    <scope>NUCLEOTIDE SEQUENCE [LARGE SCALE GENOMIC DNA]</scope>
    <source>
        <strain evidence="3 4">SAG 48.87</strain>
    </source>
</reference>
<dbReference type="EMBL" id="KK102347">
    <property type="protein sequence ID" value="KIY98001.1"/>
    <property type="molecule type" value="Genomic_DNA"/>
</dbReference>
<evidence type="ECO:0000313" key="4">
    <source>
        <dbReference type="Proteomes" id="UP000054498"/>
    </source>
</evidence>
<evidence type="ECO:0000256" key="1">
    <source>
        <dbReference type="SAM" id="MobiDB-lite"/>
    </source>
</evidence>
<feature type="region of interest" description="Disordered" evidence="1">
    <location>
        <begin position="33"/>
        <end position="99"/>
    </location>
</feature>
<feature type="compositionally biased region" description="Acidic residues" evidence="1">
    <location>
        <begin position="619"/>
        <end position="632"/>
    </location>
</feature>
<feature type="compositionally biased region" description="Basic and acidic residues" evidence="1">
    <location>
        <begin position="642"/>
        <end position="654"/>
    </location>
</feature>
<keyword evidence="2" id="KW-0812">Transmembrane</keyword>
<feature type="region of interest" description="Disordered" evidence="1">
    <location>
        <begin position="541"/>
        <end position="561"/>
    </location>
</feature>
<proteinExistence type="predicted"/>
<sequence length="660" mass="66491">MFAAKARQWSMAHGDPIPDDQKVAYQYAPVPTVAKPTSSDATAAAAPAASGSDEAQAGSDAASAKQPASATAAAPASPFAARAQQAAPPAPPLPPAFTANGSLTPAMAMAAQGAQQQPAMSGWVVCSWRLSNITDYDKMAEQWNAAPVSAMITKEAQLQPQQVEVLTTANVSLGLQFTGVSFGADAGKTVRALKAAFADLALGFDPEMIQVSPTQGDDDGDESGGGSGNVTAGGVPAALRQGAQGEVLVPDALMASVGSAVAPGGGRRLLAPRRARWLLQAAPAAAGAAQQWGSDAFASYTSLSPSSVRMLIKALELNCGELAPGDPLPSNCSSVFRYNLGKAGVPLDVEGFHVTLIHNQSVTVNVHLAVGLTKGQVAGTTDERLVGWLGDPSNWRSLLTAAGLEGGPDASWLQRPVVIITDPSAIQSAQRVNVALAVGLAVPLGLCVAALTAALAALMLRNRRGAGAGAVAGASAAAAAGGGGGDGQQRTKVVSALATRAGGAPPAKRRYLAPALPVSVAGVQPSIEELAAANLRGAGSAAGGTSASASASAPASAGSSGALLADAPARGLPDGFAGAALGVPDAAGDLRPRLQSLGDSVTSAVRFELEEHGSGVQEGENEGADEAGADVADDTRRRRRFRPDEPPHDRERQRQPRRRE</sequence>
<dbReference type="OrthoDB" id="560544at2759"/>
<keyword evidence="4" id="KW-1185">Reference proteome</keyword>
<gene>
    <name evidence="3" type="ORF">MNEG_9963</name>
</gene>
<accession>A0A0D2MAQ7</accession>
<feature type="transmembrane region" description="Helical" evidence="2">
    <location>
        <begin position="434"/>
        <end position="460"/>
    </location>
</feature>
<protein>
    <submittedName>
        <fullName evidence="3">Uncharacterized protein</fullName>
    </submittedName>
</protein>